<dbReference type="Proteomes" id="UP001236270">
    <property type="component" value="Unassembled WGS sequence"/>
</dbReference>
<dbReference type="InterPro" id="IPR001387">
    <property type="entry name" value="Cro/C1-type_HTH"/>
</dbReference>
<dbReference type="CDD" id="cd00093">
    <property type="entry name" value="HTH_XRE"/>
    <property type="match status" value="1"/>
</dbReference>
<dbReference type="SMART" id="SM00530">
    <property type="entry name" value="HTH_XRE"/>
    <property type="match status" value="1"/>
</dbReference>
<dbReference type="EMBL" id="JAVDNV010000005">
    <property type="protein sequence ID" value="MDQ2309286.1"/>
    <property type="molecule type" value="Genomic_DNA"/>
</dbReference>
<sequence length="109" mass="12011">MSDKMTDILEFSKELNNAGILSDDKYAKINARAKACKITAQIQPLRPMSGEEIRTMRSHYGMSQTMLAATLGITTASVSKWERDVVQPSGPALRLLNTLQLKGPDIFIA</sequence>
<dbReference type="SUPFAM" id="SSF47413">
    <property type="entry name" value="lambda repressor-like DNA-binding domains"/>
    <property type="match status" value="1"/>
</dbReference>
<accession>A0AAW8HKW6</accession>
<evidence type="ECO:0000313" key="2">
    <source>
        <dbReference type="EMBL" id="MDQ2309286.1"/>
    </source>
</evidence>
<dbReference type="Gene3D" id="1.10.260.40">
    <property type="entry name" value="lambda repressor-like DNA-binding domains"/>
    <property type="match status" value="1"/>
</dbReference>
<protein>
    <submittedName>
        <fullName evidence="2">Helix-turn-helix domain-containing protein</fullName>
    </submittedName>
</protein>
<dbReference type="RefSeq" id="WP_045287566.1">
    <property type="nucleotide sequence ID" value="NZ_CBCSIS010000004.1"/>
</dbReference>
<evidence type="ECO:0000313" key="3">
    <source>
        <dbReference type="Proteomes" id="UP001236270"/>
    </source>
</evidence>
<name>A0AAW8HKW6_PLUGE</name>
<gene>
    <name evidence="2" type="ORF">RBJ30_09255</name>
</gene>
<dbReference type="GeneID" id="61383484"/>
<dbReference type="PROSITE" id="PS50943">
    <property type="entry name" value="HTH_CROC1"/>
    <property type="match status" value="1"/>
</dbReference>
<proteinExistence type="predicted"/>
<feature type="domain" description="HTH cro/C1-type" evidence="1">
    <location>
        <begin position="53"/>
        <end position="106"/>
    </location>
</feature>
<dbReference type="AlphaFoldDB" id="A0AAW8HKW6"/>
<dbReference type="GO" id="GO:0003677">
    <property type="term" value="F:DNA binding"/>
    <property type="evidence" value="ECO:0007669"/>
    <property type="project" value="InterPro"/>
</dbReference>
<dbReference type="Pfam" id="PF01381">
    <property type="entry name" value="HTH_3"/>
    <property type="match status" value="1"/>
</dbReference>
<organism evidence="2 3">
    <name type="scientific">Pluralibacter gergoviae</name>
    <name type="common">Enterobacter gergoviae</name>
    <dbReference type="NCBI Taxonomy" id="61647"/>
    <lineage>
        <taxon>Bacteria</taxon>
        <taxon>Pseudomonadati</taxon>
        <taxon>Pseudomonadota</taxon>
        <taxon>Gammaproteobacteria</taxon>
        <taxon>Enterobacterales</taxon>
        <taxon>Enterobacteriaceae</taxon>
        <taxon>Pluralibacter</taxon>
    </lineage>
</organism>
<evidence type="ECO:0000259" key="1">
    <source>
        <dbReference type="PROSITE" id="PS50943"/>
    </source>
</evidence>
<comment type="caution">
    <text evidence="2">The sequence shown here is derived from an EMBL/GenBank/DDBJ whole genome shotgun (WGS) entry which is preliminary data.</text>
</comment>
<dbReference type="InterPro" id="IPR010982">
    <property type="entry name" value="Lambda_DNA-bd_dom_sf"/>
</dbReference>
<reference evidence="2" key="1">
    <citation type="submission" date="2023-08" db="EMBL/GenBank/DDBJ databases">
        <title>WGS of pathogenic bacterial species, Los Angeles County Public Health Laboratories.</title>
        <authorList>
            <person name="Garrigues J.M."/>
            <person name="Green N.M."/>
        </authorList>
    </citation>
    <scope>NUCLEOTIDE SEQUENCE</scope>
    <source>
        <strain evidence="2">LACPHL-BACT-2023-00068</strain>
    </source>
</reference>